<reference evidence="2 3" key="1">
    <citation type="submission" date="2024-03" db="EMBL/GenBank/DDBJ databases">
        <title>Novel Streptomyces species of biotechnological and ecological value are a feature of Machair soil.</title>
        <authorList>
            <person name="Prole J.R."/>
            <person name="Goodfellow M."/>
            <person name="Allenby N."/>
            <person name="Ward A.C."/>
        </authorList>
    </citation>
    <scope>NUCLEOTIDE SEQUENCE [LARGE SCALE GENOMIC DNA]</scope>
    <source>
        <strain evidence="2 3">MS1.HAVA.3</strain>
    </source>
</reference>
<feature type="compositionally biased region" description="Pro residues" evidence="1">
    <location>
        <begin position="41"/>
        <end position="55"/>
    </location>
</feature>
<evidence type="ECO:0000256" key="1">
    <source>
        <dbReference type="SAM" id="MobiDB-lite"/>
    </source>
</evidence>
<feature type="region of interest" description="Disordered" evidence="1">
    <location>
        <begin position="36"/>
        <end position="78"/>
    </location>
</feature>
<name>A0ABU8UG81_9ACTN</name>
<comment type="caution">
    <text evidence="2">The sequence shown here is derived from an EMBL/GenBank/DDBJ whole genome shotgun (WGS) entry which is preliminary data.</text>
</comment>
<accession>A0ABU8UG81</accession>
<dbReference type="EMBL" id="JBBKAM010000004">
    <property type="protein sequence ID" value="MEJ8646359.1"/>
    <property type="molecule type" value="Genomic_DNA"/>
</dbReference>
<sequence>MNTREIRTATRLIGRRNTLRYLAVGVGATLLAACTGKDKPAAPPSSSPSPSPSPSQAPSASSTPPPSPSPAAPTSSASAASGVVGRAFAEFVKGTWAIRSTLPGGQGGRKSEGKAVVGADGTWSIVWSGPAGTWNGRWSHQGGRLDIQVLTGPKGDGPGTDVSFAERVPDTVDDRAALSLPWYPLGANDMFGKLEAAYNGSELRIRHMDLSGSMSIHVCTRT</sequence>
<dbReference type="Proteomes" id="UP001382904">
    <property type="component" value="Unassembled WGS sequence"/>
</dbReference>
<evidence type="ECO:0000313" key="3">
    <source>
        <dbReference type="Proteomes" id="UP001382904"/>
    </source>
</evidence>
<dbReference type="PROSITE" id="PS51257">
    <property type="entry name" value="PROKAR_LIPOPROTEIN"/>
    <property type="match status" value="1"/>
</dbReference>
<protein>
    <recommendedName>
        <fullName evidence="4">Lipoprotein</fullName>
    </recommendedName>
</protein>
<evidence type="ECO:0000313" key="2">
    <source>
        <dbReference type="EMBL" id="MEJ8646359.1"/>
    </source>
</evidence>
<evidence type="ECO:0008006" key="4">
    <source>
        <dbReference type="Google" id="ProtNLM"/>
    </source>
</evidence>
<gene>
    <name evidence="2" type="ORF">WKI68_44050</name>
</gene>
<organism evidence="2 3">
    <name type="scientific">Streptomyces caledonius</name>
    <dbReference type="NCBI Taxonomy" id="3134107"/>
    <lineage>
        <taxon>Bacteria</taxon>
        <taxon>Bacillati</taxon>
        <taxon>Actinomycetota</taxon>
        <taxon>Actinomycetes</taxon>
        <taxon>Kitasatosporales</taxon>
        <taxon>Streptomycetaceae</taxon>
        <taxon>Streptomyces</taxon>
    </lineage>
</organism>
<proteinExistence type="predicted"/>
<keyword evidence="3" id="KW-1185">Reference proteome</keyword>